<comment type="caution">
    <text evidence="1">The sequence shown here is derived from an EMBL/GenBank/DDBJ whole genome shotgun (WGS) entry which is preliminary data.</text>
</comment>
<organism evidence="1 2">
    <name type="scientific">Peronosclerospora sorghi</name>
    <dbReference type="NCBI Taxonomy" id="230839"/>
    <lineage>
        <taxon>Eukaryota</taxon>
        <taxon>Sar</taxon>
        <taxon>Stramenopiles</taxon>
        <taxon>Oomycota</taxon>
        <taxon>Peronosporomycetes</taxon>
        <taxon>Peronosporales</taxon>
        <taxon>Peronosporaceae</taxon>
        <taxon>Peronosclerospora</taxon>
    </lineage>
</organism>
<dbReference type="EMBL" id="CM047590">
    <property type="protein sequence ID" value="KAI9919743.1"/>
    <property type="molecule type" value="Genomic_DNA"/>
</dbReference>
<keyword evidence="2" id="KW-1185">Reference proteome</keyword>
<dbReference type="Proteomes" id="UP001163321">
    <property type="component" value="Chromosome 11"/>
</dbReference>
<proteinExistence type="predicted"/>
<gene>
    <name evidence="1" type="ORF">PsorP6_017478</name>
</gene>
<protein>
    <submittedName>
        <fullName evidence="1">Uncharacterized protein</fullName>
    </submittedName>
</protein>
<evidence type="ECO:0000313" key="1">
    <source>
        <dbReference type="EMBL" id="KAI9919743.1"/>
    </source>
</evidence>
<accession>A0ACC0WPA8</accession>
<name>A0ACC0WPA8_9STRA</name>
<evidence type="ECO:0000313" key="2">
    <source>
        <dbReference type="Proteomes" id="UP001163321"/>
    </source>
</evidence>
<reference evidence="1 2" key="1">
    <citation type="journal article" date="2022" name="bioRxiv">
        <title>The genome of the oomycete Peronosclerospora sorghi, a cosmopolitan pathogen of maize and sorghum, is inflated with dispersed pseudogenes.</title>
        <authorList>
            <person name="Fletcher K."/>
            <person name="Martin F."/>
            <person name="Isakeit T."/>
            <person name="Cavanaugh K."/>
            <person name="Magill C."/>
            <person name="Michelmore R."/>
        </authorList>
    </citation>
    <scope>NUCLEOTIDE SEQUENCE [LARGE SCALE GENOMIC DNA]</scope>
    <source>
        <strain evidence="1">P6</strain>
    </source>
</reference>
<sequence length="452" mass="51599">MRALVSSIWFSATILILCTKGSVISGGPQSSTARDAEQPTRNATTWRLLRVTKTRDEDVEERGLINREQVLRDLLTKWRMEEKPDEVKGRAVQISNQYQTSQENAVQVFKRLLDSHVKDEAPALAAFNLLKLPHNEEAFGKHEFIAWIDYVEARASGDPNDVVQTFVSVFGGEKELAEIISVGVRSEDQHAKATATEAESYLLKKWASEEVDPKDLVKRLEMDQIPHNDLSRLPVEVLLKYVDQYTTKNPTSTFSLTGWLTRHYDGIDLSKALVPVGGDNKEIARLFQKDWHRHWKAEEASEKDVFPIFIHEDEYNAFTIPSLKSLKQYITVRKGEHERHGKPSIAILCDGNCNRDLAILLAEPVFHSKNKASLEEKAVCWKLMEQLFKRWEGGKIHPIDIKQRFFEQDVEHDSALVDPIISAYEHHYTMSPKRSGSSLKSFRSFKLTSTAD</sequence>